<feature type="region of interest" description="Disordered" evidence="2">
    <location>
        <begin position="430"/>
        <end position="524"/>
    </location>
</feature>
<feature type="coiled-coil region" evidence="1">
    <location>
        <begin position="43"/>
        <end position="70"/>
    </location>
</feature>
<dbReference type="InterPro" id="IPR017853">
    <property type="entry name" value="GH"/>
</dbReference>
<gene>
    <name evidence="4" type="ORF">WMO41_11340</name>
</gene>
<dbReference type="Gene3D" id="3.20.20.80">
    <property type="entry name" value="Glycosidases"/>
    <property type="match status" value="1"/>
</dbReference>
<sequence>MNGKRRWLFAGLLLTVFAITGCSYLHNAEKIATAPEPVVVGSGAEEQAEVDAAEQKAKEEEQQLISELQIPEEPEQDERDATRAKGIYISAYVAGTPALVDNLLAEFDQTEANALVIDFKDDFGRMVCETESPLVQQLGSTKVYIEDMAGLMQKLKEHHIYTIARIPAFRDAWLSEAQPDWCVKKSDGSVFKDRDDHAWVNPYKEEAWDYLTEIALEAQKLGFDEIQFDYVRFCTEKGMQDAVFAEEDTKGRSRTDVILDFMEYEYEKLSAAGLFVSADVFGAIINSNVNADSVGQIYGEMAKHLDYISPMIYPSHYSDGNYGIDHPDMRPYDTICAALTESRKELYFAGLDGSHVAAVRPWLQDFTASWLKNHIPYGGEQVRDQIRAVYDCGYDEWLLWDAACTYDWEGLLTPEAASEEDERIAASRAELPETTYAPEEEGHDALTVTEGTQNGDGAAAGENSAAGENATGSAGQNSAAVSGRAGTGLTVGNFPAAQALSEALETAEEPGTPPETGTTLPPTA</sequence>
<dbReference type="RefSeq" id="WP_349229843.1">
    <property type="nucleotide sequence ID" value="NZ_JBBMFJ010000024.1"/>
</dbReference>
<evidence type="ECO:0000313" key="5">
    <source>
        <dbReference type="Proteomes" id="UP001437460"/>
    </source>
</evidence>
<protein>
    <submittedName>
        <fullName evidence="4">Glycoside hydrolase</fullName>
    </submittedName>
</protein>
<reference evidence="4 5" key="1">
    <citation type="submission" date="2024-03" db="EMBL/GenBank/DDBJ databases">
        <title>Human intestinal bacterial collection.</title>
        <authorList>
            <person name="Pauvert C."/>
            <person name="Hitch T.C.A."/>
            <person name="Clavel T."/>
        </authorList>
    </citation>
    <scope>NUCLEOTIDE SEQUENCE [LARGE SCALE GENOMIC DNA]</scope>
    <source>
        <strain evidence="4 5">CLA-AP-H27</strain>
    </source>
</reference>
<dbReference type="PROSITE" id="PS51257">
    <property type="entry name" value="PROKAR_LIPOPROTEIN"/>
    <property type="match status" value="1"/>
</dbReference>
<comment type="caution">
    <text evidence="4">The sequence shown here is derived from an EMBL/GenBank/DDBJ whole genome shotgun (WGS) entry which is preliminary data.</text>
</comment>
<name>A0ABV1HNU1_9FIRM</name>
<feature type="compositionally biased region" description="Low complexity" evidence="2">
    <location>
        <begin position="455"/>
        <end position="472"/>
    </location>
</feature>
<dbReference type="InterPro" id="IPR025275">
    <property type="entry name" value="DUF4015"/>
</dbReference>
<dbReference type="EMBL" id="JBBMFJ010000024">
    <property type="protein sequence ID" value="MEQ2563746.1"/>
    <property type="molecule type" value="Genomic_DNA"/>
</dbReference>
<evidence type="ECO:0000256" key="1">
    <source>
        <dbReference type="SAM" id="Coils"/>
    </source>
</evidence>
<feature type="domain" description="DUF4015" evidence="3">
    <location>
        <begin position="86"/>
        <end position="406"/>
    </location>
</feature>
<dbReference type="Pfam" id="PF13200">
    <property type="entry name" value="DUF4015"/>
    <property type="match status" value="1"/>
</dbReference>
<dbReference type="GO" id="GO:0016787">
    <property type="term" value="F:hydrolase activity"/>
    <property type="evidence" value="ECO:0007669"/>
    <property type="project" value="UniProtKB-KW"/>
</dbReference>
<keyword evidence="4" id="KW-0378">Hydrolase</keyword>
<keyword evidence="5" id="KW-1185">Reference proteome</keyword>
<dbReference type="Proteomes" id="UP001437460">
    <property type="component" value="Unassembled WGS sequence"/>
</dbReference>
<evidence type="ECO:0000259" key="3">
    <source>
        <dbReference type="Pfam" id="PF13200"/>
    </source>
</evidence>
<feature type="compositionally biased region" description="Low complexity" evidence="2">
    <location>
        <begin position="514"/>
        <end position="524"/>
    </location>
</feature>
<keyword evidence="1" id="KW-0175">Coiled coil</keyword>
<evidence type="ECO:0000256" key="2">
    <source>
        <dbReference type="SAM" id="MobiDB-lite"/>
    </source>
</evidence>
<organism evidence="4 5">
    <name type="scientific">Ventrimonas faecis</name>
    <dbReference type="NCBI Taxonomy" id="3133170"/>
    <lineage>
        <taxon>Bacteria</taxon>
        <taxon>Bacillati</taxon>
        <taxon>Bacillota</taxon>
        <taxon>Clostridia</taxon>
        <taxon>Lachnospirales</taxon>
        <taxon>Lachnospiraceae</taxon>
        <taxon>Ventrimonas</taxon>
    </lineage>
</organism>
<dbReference type="SUPFAM" id="SSF51445">
    <property type="entry name" value="(Trans)glycosidases"/>
    <property type="match status" value="1"/>
</dbReference>
<proteinExistence type="predicted"/>
<evidence type="ECO:0000313" key="4">
    <source>
        <dbReference type="EMBL" id="MEQ2563746.1"/>
    </source>
</evidence>
<accession>A0ABV1HNU1</accession>